<reference evidence="4" key="1">
    <citation type="journal article" date="2019" name="Int. J. Syst. Evol. Microbiol.">
        <title>The Global Catalogue of Microorganisms (GCM) 10K type strain sequencing project: providing services to taxonomists for standard genome sequencing and annotation.</title>
        <authorList>
            <consortium name="The Broad Institute Genomics Platform"/>
            <consortium name="The Broad Institute Genome Sequencing Center for Infectious Disease"/>
            <person name="Wu L."/>
            <person name="Ma J."/>
        </authorList>
    </citation>
    <scope>NUCLEOTIDE SEQUENCE [LARGE SCALE GENOMIC DNA]</scope>
    <source>
        <strain evidence="4">KCTC 33792</strain>
    </source>
</reference>
<dbReference type="EMBL" id="JBHUML010000002">
    <property type="protein sequence ID" value="MFD2703991.1"/>
    <property type="molecule type" value="Genomic_DNA"/>
</dbReference>
<dbReference type="InterPro" id="IPR038118">
    <property type="entry name" value="BOFC_N_sf"/>
</dbReference>
<dbReference type="Pfam" id="PF08977">
    <property type="entry name" value="BOFC_N"/>
    <property type="match status" value="1"/>
</dbReference>
<dbReference type="Proteomes" id="UP001597520">
    <property type="component" value="Unassembled WGS sequence"/>
</dbReference>
<dbReference type="RefSeq" id="WP_380711288.1">
    <property type="nucleotide sequence ID" value="NZ_JBHUML010000002.1"/>
</dbReference>
<comment type="caution">
    <text evidence="3">The sequence shown here is derived from an EMBL/GenBank/DDBJ whole genome shotgun (WGS) entry which is preliminary data.</text>
</comment>
<feature type="chain" id="PRO_5046637266" evidence="1">
    <location>
        <begin position="24"/>
        <end position="94"/>
    </location>
</feature>
<evidence type="ECO:0000313" key="4">
    <source>
        <dbReference type="Proteomes" id="UP001597520"/>
    </source>
</evidence>
<evidence type="ECO:0000256" key="1">
    <source>
        <dbReference type="SAM" id="SignalP"/>
    </source>
</evidence>
<organism evidence="3 4">
    <name type="scientific">Salibacterium lacus</name>
    <dbReference type="NCBI Taxonomy" id="1898109"/>
    <lineage>
        <taxon>Bacteria</taxon>
        <taxon>Bacillati</taxon>
        <taxon>Bacillota</taxon>
        <taxon>Bacilli</taxon>
        <taxon>Bacillales</taxon>
        <taxon>Bacillaceae</taxon>
    </lineage>
</organism>
<dbReference type="Gene3D" id="3.10.20.420">
    <property type="entry name" value="Bypass-of-forespore C, N-terminal domain"/>
    <property type="match status" value="1"/>
</dbReference>
<protein>
    <submittedName>
        <fullName evidence="3">BofC N-terminal domain-containing protein</fullName>
    </submittedName>
</protein>
<sequence>MNKKTIGAALCIVLLLGSAATFFHDDPSSSSERKSGPARYTLILEQEMPDGEMVTEQKMETVWSVEDFWMKYRDWKVVDQNQEEITLRRSGRGK</sequence>
<feature type="signal peptide" evidence="1">
    <location>
        <begin position="1"/>
        <end position="23"/>
    </location>
</feature>
<proteinExistence type="predicted"/>
<feature type="domain" description="Bypass-of-forespore C N-terminal" evidence="2">
    <location>
        <begin position="43"/>
        <end position="89"/>
    </location>
</feature>
<gene>
    <name evidence="3" type="ORF">ACFSUB_00810</name>
</gene>
<dbReference type="InterPro" id="IPR015071">
    <property type="entry name" value="BOFC_N"/>
</dbReference>
<evidence type="ECO:0000259" key="2">
    <source>
        <dbReference type="Pfam" id="PF08977"/>
    </source>
</evidence>
<keyword evidence="1" id="KW-0732">Signal</keyword>
<name>A0ABW5SWB4_9BACI</name>
<keyword evidence="4" id="KW-1185">Reference proteome</keyword>
<accession>A0ABW5SWB4</accession>
<evidence type="ECO:0000313" key="3">
    <source>
        <dbReference type="EMBL" id="MFD2703991.1"/>
    </source>
</evidence>